<keyword evidence="2" id="KW-0812">Transmembrane</keyword>
<keyword evidence="4" id="KW-1185">Reference proteome</keyword>
<name>A0A367XXU5_9ASCO</name>
<accession>A0A367XXU5</accession>
<dbReference type="AlphaFoldDB" id="A0A367XXU5"/>
<gene>
    <name evidence="3" type="ORF">Cantr_06433</name>
</gene>
<evidence type="ECO:0000256" key="2">
    <source>
        <dbReference type="SAM" id="Phobius"/>
    </source>
</evidence>
<evidence type="ECO:0000313" key="3">
    <source>
        <dbReference type="EMBL" id="RCK58080.1"/>
    </source>
</evidence>
<evidence type="ECO:0000313" key="4">
    <source>
        <dbReference type="Proteomes" id="UP000253472"/>
    </source>
</evidence>
<keyword evidence="2" id="KW-1133">Transmembrane helix</keyword>
<proteinExistence type="predicted"/>
<evidence type="ECO:0000256" key="1">
    <source>
        <dbReference type="SAM" id="MobiDB-lite"/>
    </source>
</evidence>
<feature type="transmembrane region" description="Helical" evidence="2">
    <location>
        <begin position="507"/>
        <end position="528"/>
    </location>
</feature>
<reference evidence="3 4" key="1">
    <citation type="submission" date="2018-06" db="EMBL/GenBank/DDBJ databases">
        <title>Whole genome sequencing of Candida tropicalis (genome annotated by CSBL at Korea University).</title>
        <authorList>
            <person name="Ahn J."/>
        </authorList>
    </citation>
    <scope>NUCLEOTIDE SEQUENCE [LARGE SCALE GENOMIC DNA]</scope>
    <source>
        <strain evidence="3 4">ATCC 20962</strain>
    </source>
</reference>
<dbReference type="STRING" id="5486.A0A367XXU5"/>
<sequence length="622" mass="72158">MADSSVRLSNGPPIKFANNSHLHSPASKIPNTRKPASDAPFDDYRLAKYDLPTWDVLNEVFNYYYIYNHPSHQLFPGKSIFIRNLSLVTDSSIIHALIATTCLIVSKMEPSLGLVGDELYWLNKMHKYWDNLNDMGILSCYKLMSKCTSIRFNIKKINDINIKLWETVNNNQYVEIYKQTRFEFQESRNTPTFGTKRQNFEREMILKIIWSFYINNIILLRFHQGRPYYKLSSILDGFKFDYERDLYSNNILLPMGDDDYISLKLVNNRSNWNQLHEKNHTPSDSTSLILAAKIFEHSLSKLSNEDLPAKDLIKANDSAREFRDKVRGLYSKVFVDKKLVVINMSYWFSNIILCMSDILEFNYFIQEVMVFKMCKYDFRSNIDLNEAKSVSNARSSNGANEQQNPLISTEVSSVEGLTDKLQEMSTEQWECLLHIIKAIHEYVNLLKFIPLPEIEKDFSVVVGPTALDDKSTEGLEVTKRFRDVISNSEWWDTPELKATPKQSWAKVPVYVLSFTAGVLSVVYSLVVLTKYLRFHKSPTNELVVEFTELDQKKHIQDIKIDSAEDSIVLEQFNQSSILSQLSTLCEFVKFKLNYSNEEIMTSTTQRLNKLNQNLDDILAKRP</sequence>
<dbReference type="Proteomes" id="UP000253472">
    <property type="component" value="Unassembled WGS sequence"/>
</dbReference>
<dbReference type="OrthoDB" id="10067394at2759"/>
<organism evidence="3 4">
    <name type="scientific">Candida viswanathii</name>
    <dbReference type="NCBI Taxonomy" id="5486"/>
    <lineage>
        <taxon>Eukaryota</taxon>
        <taxon>Fungi</taxon>
        <taxon>Dikarya</taxon>
        <taxon>Ascomycota</taxon>
        <taxon>Saccharomycotina</taxon>
        <taxon>Pichiomycetes</taxon>
        <taxon>Debaryomycetaceae</taxon>
        <taxon>Candida/Lodderomyces clade</taxon>
        <taxon>Candida</taxon>
    </lineage>
</organism>
<feature type="region of interest" description="Disordered" evidence="1">
    <location>
        <begin position="1"/>
        <end position="35"/>
    </location>
</feature>
<protein>
    <submittedName>
        <fullName evidence="3">Uncharacterized protein</fullName>
    </submittedName>
</protein>
<dbReference type="EMBL" id="QLNQ01000028">
    <property type="protein sequence ID" value="RCK58080.1"/>
    <property type="molecule type" value="Genomic_DNA"/>
</dbReference>
<comment type="caution">
    <text evidence="3">The sequence shown here is derived from an EMBL/GenBank/DDBJ whole genome shotgun (WGS) entry which is preliminary data.</text>
</comment>
<keyword evidence="2" id="KW-0472">Membrane</keyword>